<dbReference type="SUPFAM" id="SSF51735">
    <property type="entry name" value="NAD(P)-binding Rossmann-fold domains"/>
    <property type="match status" value="1"/>
</dbReference>
<feature type="domain" description="6-phosphogluconate dehydrogenase NADP-binding" evidence="3">
    <location>
        <begin position="5"/>
        <end position="161"/>
    </location>
</feature>
<dbReference type="InterPro" id="IPR008927">
    <property type="entry name" value="6-PGluconate_DH-like_C_sf"/>
</dbReference>
<dbReference type="Pfam" id="PF03446">
    <property type="entry name" value="NAD_binding_2"/>
    <property type="match status" value="1"/>
</dbReference>
<name>A0ABW8QW09_9PSED</name>
<dbReference type="PANTHER" id="PTHR43580">
    <property type="entry name" value="OXIDOREDUCTASE GLYR1-RELATED"/>
    <property type="match status" value="1"/>
</dbReference>
<dbReference type="InterPro" id="IPR006115">
    <property type="entry name" value="6PGDH_NADP-bd"/>
</dbReference>
<dbReference type="Pfam" id="PF14833">
    <property type="entry name" value="NAD_binding_11"/>
    <property type="match status" value="1"/>
</dbReference>
<sequence>MSPLKIAVLGTGLMGCGMAMNIAKSGHHTTAWNRTKSKTAPLSEFDISIAPDPASAVSEADIVVTMLIDAQAVKEVMNTALPALKKSAIWLQCSTVGLEGTLELAAMAKSYSIPFFDSPVLGSKDAAEDGSLIVLSSGPNELQHTVTPVFEAIGSRVMWMGENPNDAHRLKLVMQSWALSVTAAVGQAFALAQNLGTDPDLFLSAIKGGAQDCPYAHVKGAAIKEGKFPPAFTIDGAVKDAGLVVAAMSQSATCSHVMRSLHATYLNTATNFDGREDMGAIFRAFKSDASEQGATS</sequence>
<dbReference type="Gene3D" id="1.10.1040.10">
    <property type="entry name" value="N-(1-d-carboxylethyl)-l-norvaline Dehydrogenase, domain 2"/>
    <property type="match status" value="1"/>
</dbReference>
<gene>
    <name evidence="5" type="ORF">ACJEBJ_02515</name>
</gene>
<dbReference type="RefSeq" id="WP_406596463.1">
    <property type="nucleotide sequence ID" value="NZ_JBJHQF010000003.1"/>
</dbReference>
<dbReference type="GO" id="GO:0016491">
    <property type="term" value="F:oxidoreductase activity"/>
    <property type="evidence" value="ECO:0007669"/>
    <property type="project" value="UniProtKB-KW"/>
</dbReference>
<organism evidence="5 6">
    <name type="scientific">Pseudomonas pergaminensis</name>
    <dbReference type="NCBI Taxonomy" id="2853159"/>
    <lineage>
        <taxon>Bacteria</taxon>
        <taxon>Pseudomonadati</taxon>
        <taxon>Pseudomonadota</taxon>
        <taxon>Gammaproteobacteria</taxon>
        <taxon>Pseudomonadales</taxon>
        <taxon>Pseudomonadaceae</taxon>
        <taxon>Pseudomonas</taxon>
    </lineage>
</organism>
<dbReference type="InterPro" id="IPR029154">
    <property type="entry name" value="HIBADH-like_NADP-bd"/>
</dbReference>
<keyword evidence="6" id="KW-1185">Reference proteome</keyword>
<comment type="caution">
    <text evidence="5">The sequence shown here is derived from an EMBL/GenBank/DDBJ whole genome shotgun (WGS) entry which is preliminary data.</text>
</comment>
<dbReference type="EC" id="1.1.-.-" evidence="5"/>
<protein>
    <submittedName>
        <fullName evidence="5">NAD(P)-dependent oxidoreductase</fullName>
        <ecNumber evidence="5">1.1.-.-</ecNumber>
    </submittedName>
</protein>
<evidence type="ECO:0000313" key="6">
    <source>
        <dbReference type="Proteomes" id="UP001623008"/>
    </source>
</evidence>
<dbReference type="Gene3D" id="3.40.50.720">
    <property type="entry name" value="NAD(P)-binding Rossmann-like Domain"/>
    <property type="match status" value="1"/>
</dbReference>
<feature type="domain" description="3-hydroxyisobutyrate dehydrogenase-like NAD-binding" evidence="4">
    <location>
        <begin position="167"/>
        <end position="284"/>
    </location>
</feature>
<accession>A0ABW8QW09</accession>
<dbReference type="PROSITE" id="PS51257">
    <property type="entry name" value="PROKAR_LIPOPROTEIN"/>
    <property type="match status" value="1"/>
</dbReference>
<evidence type="ECO:0000256" key="2">
    <source>
        <dbReference type="ARBA" id="ARBA00023027"/>
    </source>
</evidence>
<keyword evidence="2" id="KW-0520">NAD</keyword>
<dbReference type="Proteomes" id="UP001623008">
    <property type="component" value="Unassembled WGS sequence"/>
</dbReference>
<dbReference type="InterPro" id="IPR013328">
    <property type="entry name" value="6PGD_dom2"/>
</dbReference>
<dbReference type="EMBL" id="JBJHQF010000003">
    <property type="protein sequence ID" value="MFK9002987.1"/>
    <property type="molecule type" value="Genomic_DNA"/>
</dbReference>
<proteinExistence type="predicted"/>
<dbReference type="SUPFAM" id="SSF48179">
    <property type="entry name" value="6-phosphogluconate dehydrogenase C-terminal domain-like"/>
    <property type="match status" value="1"/>
</dbReference>
<evidence type="ECO:0000259" key="4">
    <source>
        <dbReference type="Pfam" id="PF14833"/>
    </source>
</evidence>
<reference evidence="5 6" key="1">
    <citation type="submission" date="2024-11" db="EMBL/GenBank/DDBJ databases">
        <authorList>
            <person name="Lucas J.A."/>
        </authorList>
    </citation>
    <scope>NUCLEOTIDE SEQUENCE [LARGE SCALE GENOMIC DNA]</scope>
    <source>
        <strain evidence="5 6">Z 7.15</strain>
    </source>
</reference>
<dbReference type="InterPro" id="IPR015815">
    <property type="entry name" value="HIBADH-related"/>
</dbReference>
<evidence type="ECO:0000259" key="3">
    <source>
        <dbReference type="Pfam" id="PF03446"/>
    </source>
</evidence>
<dbReference type="InterPro" id="IPR051265">
    <property type="entry name" value="HIBADH-related_NP60_sf"/>
</dbReference>
<keyword evidence="1 5" id="KW-0560">Oxidoreductase</keyword>
<evidence type="ECO:0000256" key="1">
    <source>
        <dbReference type="ARBA" id="ARBA00023002"/>
    </source>
</evidence>
<evidence type="ECO:0000313" key="5">
    <source>
        <dbReference type="EMBL" id="MFK9002987.1"/>
    </source>
</evidence>
<dbReference type="PANTHER" id="PTHR43580:SF2">
    <property type="entry name" value="CYTOKINE-LIKE NUCLEAR FACTOR N-PAC"/>
    <property type="match status" value="1"/>
</dbReference>
<dbReference type="InterPro" id="IPR036291">
    <property type="entry name" value="NAD(P)-bd_dom_sf"/>
</dbReference>
<dbReference type="PIRSF" id="PIRSF000103">
    <property type="entry name" value="HIBADH"/>
    <property type="match status" value="1"/>
</dbReference>